<name>A0ABP1CIZ0_9APHY</name>
<feature type="compositionally biased region" description="Polar residues" evidence="2">
    <location>
        <begin position="350"/>
        <end position="369"/>
    </location>
</feature>
<sequence length="762" mass="84667">MTVPLDPTLEEEDDDEYEQFYDPLDIEDILNTSEHPIPPGPPDHPDSQEDTPAPVLEHSQAISDSNSNDEYDKYDFSEFTAEDFASIDAAVLSAFEIIPTPADAVPSANTNGTNAEAGPSSNGPHWDIFGGPAVAISIEESADSSGIVKEPDLPPVIEKPIAAEPKSEPWKRKGPSPYDRFRSYRGFLAVTDLVSPSWCEVQYDYALRQKRHLKLQDRPTSFKTADGKLISVDKNVAAVNNTAAQRGRSVHKVLEREIHPEPVAVDLVTGEDRWGLRLVNMITSLQTLLDGGRCREMPVFGILNGQIITGIIDEIERKPISPPEPLSPRSRNKRSTPSTPTKGKLKKSRLSPSFPEQPSITSFFPSTPKRSADYPIDEDFAGPSSEAMSSLPRPPPQFRLHISDTKTRRHHSVPPIEDTLTARLQLMFYHRLLSRLLLPPSQSADSLDFQTLWLLLQLNHRRKFSPNFRKQLGLGADTAANSNFLGTAEGGLSTATCLDDLTRIWRNTVETLSLGGVDDMLTIVYRTQPVVQRKKRKGKSTKRKPGTVSKDEEENIIRAVIDSLKDGPSLDDPELAEAISESWRKISTDVDVNRGVVPLDDAEVIEAEASRACAETANQADQGAQLAWAIQQSLLAHVRERPELKQSIMPLSRSSSPSPSPPTSKDGETEGVQTEPEGSDSDIDVDQQIASTVIGTKKFRMDDRMLNGYLGSVLDWWHGRRPPKGVDLELTRRCLWCEYQEGCEWREKKATEAREKIRSQLI</sequence>
<dbReference type="InterPro" id="IPR019190">
    <property type="entry name" value="EXOV"/>
</dbReference>
<keyword evidence="4" id="KW-1185">Reference proteome</keyword>
<evidence type="ECO:0000256" key="1">
    <source>
        <dbReference type="ARBA" id="ARBA00009797"/>
    </source>
</evidence>
<dbReference type="Proteomes" id="UP001497453">
    <property type="component" value="Chromosome 1"/>
</dbReference>
<protein>
    <recommendedName>
        <fullName evidence="5">Exonuclease V</fullName>
    </recommendedName>
</protein>
<feature type="region of interest" description="Disordered" evidence="2">
    <location>
        <begin position="316"/>
        <end position="395"/>
    </location>
</feature>
<organism evidence="3 4">
    <name type="scientific">Somion occarium</name>
    <dbReference type="NCBI Taxonomy" id="3059160"/>
    <lineage>
        <taxon>Eukaryota</taxon>
        <taxon>Fungi</taxon>
        <taxon>Dikarya</taxon>
        <taxon>Basidiomycota</taxon>
        <taxon>Agaricomycotina</taxon>
        <taxon>Agaricomycetes</taxon>
        <taxon>Polyporales</taxon>
        <taxon>Cerrenaceae</taxon>
        <taxon>Somion</taxon>
    </lineage>
</organism>
<feature type="compositionally biased region" description="Low complexity" evidence="2">
    <location>
        <begin position="647"/>
        <end position="657"/>
    </location>
</feature>
<evidence type="ECO:0000313" key="4">
    <source>
        <dbReference type="Proteomes" id="UP001497453"/>
    </source>
</evidence>
<evidence type="ECO:0008006" key="5">
    <source>
        <dbReference type="Google" id="ProtNLM"/>
    </source>
</evidence>
<dbReference type="PANTHER" id="PTHR14464:SF4">
    <property type="entry name" value="EXONUCLEASE V"/>
    <property type="match status" value="1"/>
</dbReference>
<reference evidence="4" key="1">
    <citation type="submission" date="2024-04" db="EMBL/GenBank/DDBJ databases">
        <authorList>
            <person name="Shaw F."/>
            <person name="Minotto A."/>
        </authorList>
    </citation>
    <scope>NUCLEOTIDE SEQUENCE [LARGE SCALE GENOMIC DNA]</scope>
</reference>
<dbReference type="EMBL" id="OZ037944">
    <property type="protein sequence ID" value="CAL1694648.1"/>
    <property type="molecule type" value="Genomic_DNA"/>
</dbReference>
<dbReference type="PANTHER" id="PTHR14464">
    <property type="entry name" value="EXONUCLEASE V"/>
    <property type="match status" value="1"/>
</dbReference>
<evidence type="ECO:0000256" key="2">
    <source>
        <dbReference type="SAM" id="MobiDB-lite"/>
    </source>
</evidence>
<feature type="region of interest" description="Disordered" evidence="2">
    <location>
        <begin position="1"/>
        <end position="71"/>
    </location>
</feature>
<feature type="compositionally biased region" description="Acidic residues" evidence="2">
    <location>
        <begin position="8"/>
        <end position="28"/>
    </location>
</feature>
<evidence type="ECO:0000313" key="3">
    <source>
        <dbReference type="EMBL" id="CAL1694648.1"/>
    </source>
</evidence>
<dbReference type="Pfam" id="PF09810">
    <property type="entry name" value="Exo5"/>
    <property type="match status" value="2"/>
</dbReference>
<gene>
    <name evidence="3" type="ORF">GFSPODELE1_LOCUS411</name>
</gene>
<comment type="similarity">
    <text evidence="1">Belongs to the EXO5 family.</text>
</comment>
<proteinExistence type="inferred from homology"/>
<feature type="region of interest" description="Disordered" evidence="2">
    <location>
        <begin position="647"/>
        <end position="683"/>
    </location>
</feature>
<accession>A0ABP1CIZ0</accession>